<proteinExistence type="predicted"/>
<evidence type="ECO:0000256" key="2">
    <source>
        <dbReference type="ARBA" id="ARBA00022448"/>
    </source>
</evidence>
<keyword evidence="2" id="KW-0813">Transport</keyword>
<gene>
    <name evidence="9" type="ORF">AWC17_29380</name>
</gene>
<reference evidence="9 10" key="1">
    <citation type="submission" date="2016-01" db="EMBL/GenBank/DDBJ databases">
        <title>The new phylogeny of the genus Mycobacterium.</title>
        <authorList>
            <person name="Tarcisio F."/>
            <person name="Conor M."/>
            <person name="Antonella G."/>
            <person name="Elisabetta G."/>
            <person name="Giulia F.S."/>
            <person name="Sara T."/>
            <person name="Anna F."/>
            <person name="Clotilde B."/>
            <person name="Roberto B."/>
            <person name="Veronica D.S."/>
            <person name="Fabio R."/>
            <person name="Monica P."/>
            <person name="Olivier J."/>
            <person name="Enrico T."/>
            <person name="Nicola S."/>
        </authorList>
    </citation>
    <scope>NUCLEOTIDE SEQUENCE [LARGE SCALE GENOMIC DNA]</scope>
    <source>
        <strain evidence="9 10">DSM 44803</strain>
    </source>
</reference>
<dbReference type="PANTHER" id="PTHR36923:SF3">
    <property type="entry name" value="FERREDOXIN"/>
    <property type="match status" value="1"/>
</dbReference>
<name>A0A0F5NIQ7_9MYCO</name>
<dbReference type="GO" id="GO:0046872">
    <property type="term" value="F:metal ion binding"/>
    <property type="evidence" value="ECO:0007669"/>
    <property type="project" value="UniProtKB-KW"/>
</dbReference>
<protein>
    <submittedName>
        <fullName evidence="9">Ferredoxin reductase</fullName>
    </submittedName>
</protein>
<evidence type="ECO:0000313" key="10">
    <source>
        <dbReference type="Proteomes" id="UP000193781"/>
    </source>
</evidence>
<sequence length="63" mass="6634">MKVDIDLTKCSGMGLCEVAAPSIFEVGEDGQAHLIAEPVSDDDVAAVEEAGRNCPTMALSLRR</sequence>
<dbReference type="Gene3D" id="3.30.70.20">
    <property type="match status" value="1"/>
</dbReference>
<dbReference type="Proteomes" id="UP000193781">
    <property type="component" value="Unassembled WGS sequence"/>
</dbReference>
<dbReference type="STRING" id="244292.ABW17_02275"/>
<dbReference type="EMBL" id="LQPH01000081">
    <property type="protein sequence ID" value="ORW27071.1"/>
    <property type="molecule type" value="Genomic_DNA"/>
</dbReference>
<organism evidence="9 10">
    <name type="scientific">Mycobacterium nebraskense</name>
    <dbReference type="NCBI Taxonomy" id="244292"/>
    <lineage>
        <taxon>Bacteria</taxon>
        <taxon>Bacillati</taxon>
        <taxon>Actinomycetota</taxon>
        <taxon>Actinomycetes</taxon>
        <taxon>Mycobacteriales</taxon>
        <taxon>Mycobacteriaceae</taxon>
        <taxon>Mycobacterium</taxon>
    </lineage>
</organism>
<dbReference type="SUPFAM" id="SSF54862">
    <property type="entry name" value="4Fe-4S ferredoxins"/>
    <property type="match status" value="1"/>
</dbReference>
<dbReference type="RefSeq" id="WP_046181719.1">
    <property type="nucleotide sequence ID" value="NZ_JACKSS010000099.1"/>
</dbReference>
<evidence type="ECO:0000256" key="4">
    <source>
        <dbReference type="ARBA" id="ARBA00022982"/>
    </source>
</evidence>
<dbReference type="AlphaFoldDB" id="A0A0F5NIQ7"/>
<evidence type="ECO:0000256" key="6">
    <source>
        <dbReference type="ARBA" id="ARBA00023014"/>
    </source>
</evidence>
<dbReference type="PROSITE" id="PS51379">
    <property type="entry name" value="4FE4S_FER_2"/>
    <property type="match status" value="1"/>
</dbReference>
<dbReference type="OrthoDB" id="9803319at2"/>
<dbReference type="InterPro" id="IPR017896">
    <property type="entry name" value="4Fe4S_Fe-S-bd"/>
</dbReference>
<keyword evidence="5" id="KW-0408">Iron</keyword>
<accession>A0A0F5NIQ7</accession>
<evidence type="ECO:0000313" key="9">
    <source>
        <dbReference type="EMBL" id="ORW27071.1"/>
    </source>
</evidence>
<dbReference type="InterPro" id="IPR051269">
    <property type="entry name" value="Fe-S_cluster_ET"/>
</dbReference>
<evidence type="ECO:0000256" key="5">
    <source>
        <dbReference type="ARBA" id="ARBA00023004"/>
    </source>
</evidence>
<keyword evidence="6" id="KW-0411">Iron-sulfur</keyword>
<keyword evidence="4" id="KW-0249">Electron transport</keyword>
<evidence type="ECO:0000256" key="3">
    <source>
        <dbReference type="ARBA" id="ARBA00022723"/>
    </source>
</evidence>
<dbReference type="Pfam" id="PF13459">
    <property type="entry name" value="Fer4_15"/>
    <property type="match status" value="1"/>
</dbReference>
<evidence type="ECO:0000256" key="7">
    <source>
        <dbReference type="ARBA" id="ARBA00023291"/>
    </source>
</evidence>
<keyword evidence="3" id="KW-0479">Metal-binding</keyword>
<evidence type="ECO:0000259" key="8">
    <source>
        <dbReference type="PROSITE" id="PS51379"/>
    </source>
</evidence>
<dbReference type="PANTHER" id="PTHR36923">
    <property type="entry name" value="FERREDOXIN"/>
    <property type="match status" value="1"/>
</dbReference>
<keyword evidence="7" id="KW-0003">3Fe-4S</keyword>
<comment type="caution">
    <text evidence="9">The sequence shown here is derived from an EMBL/GenBank/DDBJ whole genome shotgun (WGS) entry which is preliminary data.</text>
</comment>
<comment type="cofactor">
    <cofactor evidence="1">
        <name>[3Fe-4S] cluster</name>
        <dbReference type="ChEBI" id="CHEBI:21137"/>
    </cofactor>
</comment>
<dbReference type="GO" id="GO:0051538">
    <property type="term" value="F:3 iron, 4 sulfur cluster binding"/>
    <property type="evidence" value="ECO:0007669"/>
    <property type="project" value="UniProtKB-KW"/>
</dbReference>
<feature type="domain" description="4Fe-4S ferredoxin-type" evidence="8">
    <location>
        <begin position="1"/>
        <end position="29"/>
    </location>
</feature>
<keyword evidence="10" id="KW-1185">Reference proteome</keyword>
<evidence type="ECO:0000256" key="1">
    <source>
        <dbReference type="ARBA" id="ARBA00001927"/>
    </source>
</evidence>